<evidence type="ECO:0000313" key="1">
    <source>
        <dbReference type="EMBL" id="SVA48454.1"/>
    </source>
</evidence>
<proteinExistence type="predicted"/>
<dbReference type="AlphaFoldDB" id="A0A381W7G1"/>
<accession>A0A381W7G1</accession>
<protein>
    <submittedName>
        <fullName evidence="1">Uncharacterized protein</fullName>
    </submittedName>
</protein>
<name>A0A381W7G1_9ZZZZ</name>
<organism evidence="1">
    <name type="scientific">marine metagenome</name>
    <dbReference type="NCBI Taxonomy" id="408172"/>
    <lineage>
        <taxon>unclassified sequences</taxon>
        <taxon>metagenomes</taxon>
        <taxon>ecological metagenomes</taxon>
    </lineage>
</organism>
<sequence>MTCNINDLVEYEVEPNVERIGKITEVSSDMDSYEDMELKDGVPLYYSKKLKRYVPVKDKNMDTVFLGVTSKNGKRTDYIYMDEILRCFKENEDEG</sequence>
<dbReference type="EMBL" id="UINC01010934">
    <property type="protein sequence ID" value="SVA48454.1"/>
    <property type="molecule type" value="Genomic_DNA"/>
</dbReference>
<reference evidence="1" key="1">
    <citation type="submission" date="2018-05" db="EMBL/GenBank/DDBJ databases">
        <authorList>
            <person name="Lanie J.A."/>
            <person name="Ng W.-L."/>
            <person name="Kazmierczak K.M."/>
            <person name="Andrzejewski T.M."/>
            <person name="Davidsen T.M."/>
            <person name="Wayne K.J."/>
            <person name="Tettelin H."/>
            <person name="Glass J.I."/>
            <person name="Rusch D."/>
            <person name="Podicherti R."/>
            <person name="Tsui H.-C.T."/>
            <person name="Winkler M.E."/>
        </authorList>
    </citation>
    <scope>NUCLEOTIDE SEQUENCE</scope>
</reference>
<gene>
    <name evidence="1" type="ORF">METZ01_LOCUS101308</name>
</gene>